<sequence>MIRELSRAVGQLPDPAFTRVLIFAALGTIVLFIALLTGFGWLLTHTSLFDIGWVETGIDLLGGVAGLFLAWLMFPAVMVAVSSTLLDRIVDAVERRHYPHLPPPQRIPVWRSVLEGLKFLGLVLLANLLALPFYFVPVVNLFVWFLVNGYLIGREYFELVAVRRLTPMGVKFLRSERRMGLFAAGVIIAFLSSLPLVNLLVPVLAAAFMAHLVEGMRRDLPAAASV</sequence>
<organism evidence="5 6">
    <name type="scientific">Niveispirillum cyanobacteriorum</name>
    <dbReference type="NCBI Taxonomy" id="1612173"/>
    <lineage>
        <taxon>Bacteria</taxon>
        <taxon>Pseudomonadati</taxon>
        <taxon>Pseudomonadota</taxon>
        <taxon>Alphaproteobacteria</taxon>
        <taxon>Rhodospirillales</taxon>
        <taxon>Azospirillaceae</taxon>
        <taxon>Niveispirillum</taxon>
    </lineage>
</organism>
<evidence type="ECO:0000256" key="3">
    <source>
        <dbReference type="ARBA" id="ARBA00022989"/>
    </source>
</evidence>
<protein>
    <submittedName>
        <fullName evidence="5">Uncharacterized protein</fullName>
    </submittedName>
</protein>
<dbReference type="Pfam" id="PF07264">
    <property type="entry name" value="EI24"/>
    <property type="match status" value="1"/>
</dbReference>
<dbReference type="InterPro" id="IPR059112">
    <property type="entry name" value="CysZ/EI24"/>
</dbReference>
<evidence type="ECO:0000313" key="5">
    <source>
        <dbReference type="EMBL" id="AUN30751.1"/>
    </source>
</evidence>
<evidence type="ECO:0000256" key="4">
    <source>
        <dbReference type="ARBA" id="ARBA00023136"/>
    </source>
</evidence>
<dbReference type="AlphaFoldDB" id="A0A2K9NC89"/>
<reference evidence="5 6" key="1">
    <citation type="submission" date="2017-12" db="EMBL/GenBank/DDBJ databases">
        <title>Genomes of bacteria within cyanobacterial aggregates.</title>
        <authorList>
            <person name="Cai H."/>
        </authorList>
    </citation>
    <scope>NUCLEOTIDE SEQUENCE [LARGE SCALE GENOMIC DNA]</scope>
    <source>
        <strain evidence="5 6">TH16</strain>
    </source>
</reference>
<evidence type="ECO:0000256" key="2">
    <source>
        <dbReference type="ARBA" id="ARBA00022692"/>
    </source>
</evidence>
<dbReference type="EMBL" id="CP025611">
    <property type="protein sequence ID" value="AUN30751.1"/>
    <property type="molecule type" value="Genomic_DNA"/>
</dbReference>
<gene>
    <name evidence="5" type="ORF">C0V82_11230</name>
</gene>
<accession>A0A2K9NC89</accession>
<dbReference type="OrthoDB" id="5421146at2"/>
<keyword evidence="2" id="KW-0812">Transmembrane</keyword>
<keyword evidence="3" id="KW-1133">Transmembrane helix</keyword>
<keyword evidence="6" id="KW-1185">Reference proteome</keyword>
<comment type="subcellular location">
    <subcellularLocation>
        <location evidence="1">Membrane</location>
        <topology evidence="1">Multi-pass membrane protein</topology>
    </subcellularLocation>
</comment>
<keyword evidence="4" id="KW-0472">Membrane</keyword>
<evidence type="ECO:0000256" key="1">
    <source>
        <dbReference type="ARBA" id="ARBA00004141"/>
    </source>
</evidence>
<dbReference type="RefSeq" id="WP_102112427.1">
    <property type="nucleotide sequence ID" value="NZ_BMGN01000002.1"/>
</dbReference>
<dbReference type="KEGG" id="ncb:C0V82_11230"/>
<proteinExistence type="predicted"/>
<name>A0A2K9NC89_9PROT</name>
<dbReference type="Proteomes" id="UP000234752">
    <property type="component" value="Chromosome eg_1"/>
</dbReference>
<evidence type="ECO:0000313" key="6">
    <source>
        <dbReference type="Proteomes" id="UP000234752"/>
    </source>
</evidence>